<reference evidence="2 3" key="1">
    <citation type="journal article" date="2016" name="Nat. Commun.">
        <title>Thousands of microbial genomes shed light on interconnected biogeochemical processes in an aquifer system.</title>
        <authorList>
            <person name="Anantharaman K."/>
            <person name="Brown C.T."/>
            <person name="Hug L.A."/>
            <person name="Sharon I."/>
            <person name="Castelle C.J."/>
            <person name="Probst A.J."/>
            <person name="Thomas B.C."/>
            <person name="Singh A."/>
            <person name="Wilkins M.J."/>
            <person name="Karaoz U."/>
            <person name="Brodie E.L."/>
            <person name="Williams K.H."/>
            <person name="Hubbard S.S."/>
            <person name="Banfield J.F."/>
        </authorList>
    </citation>
    <scope>NUCLEOTIDE SEQUENCE [LARGE SCALE GENOMIC DNA]</scope>
</reference>
<accession>A0A1G1XRI8</accession>
<dbReference type="Proteomes" id="UP000176260">
    <property type="component" value="Unassembled WGS sequence"/>
</dbReference>
<dbReference type="AlphaFoldDB" id="A0A1G1XRI8"/>
<evidence type="ECO:0000313" key="3">
    <source>
        <dbReference type="Proteomes" id="UP000176260"/>
    </source>
</evidence>
<sequence>MKKILLVVAVVFILALGLPVMAKEQNASRSQIVITASQAFGGGEGENLSGYANANFLYSLNDGYSFLAAYVGPRITVGNCNIYLMGVSFSDPYGWSVGPSLWLEITQDNIYFFLEGDYYVPWLSTAGGENPILPPHQYYGYTEFSIYLSKTNAIGVTAELSGSAMEDRGYEFAFGPMFTFNKIKLWTFYDTTPNIPGNDLYGIRFIYVLP</sequence>
<keyword evidence="1" id="KW-0732">Signal</keyword>
<evidence type="ECO:0000256" key="1">
    <source>
        <dbReference type="SAM" id="SignalP"/>
    </source>
</evidence>
<name>A0A1G1XRI8_9BACT</name>
<feature type="chain" id="PRO_5009581403" evidence="1">
    <location>
        <begin position="23"/>
        <end position="210"/>
    </location>
</feature>
<organism evidence="2 3">
    <name type="scientific">Candidatus Buchananbacteria bacterium RBG_13_39_9</name>
    <dbReference type="NCBI Taxonomy" id="1797531"/>
    <lineage>
        <taxon>Bacteria</taxon>
        <taxon>Candidatus Buchananiibacteriota</taxon>
    </lineage>
</organism>
<comment type="caution">
    <text evidence="2">The sequence shown here is derived from an EMBL/GenBank/DDBJ whole genome shotgun (WGS) entry which is preliminary data.</text>
</comment>
<dbReference type="EMBL" id="MHIA01000008">
    <property type="protein sequence ID" value="OGY42709.1"/>
    <property type="molecule type" value="Genomic_DNA"/>
</dbReference>
<evidence type="ECO:0000313" key="2">
    <source>
        <dbReference type="EMBL" id="OGY42709.1"/>
    </source>
</evidence>
<protein>
    <submittedName>
        <fullName evidence="2">Uncharacterized protein</fullName>
    </submittedName>
</protein>
<proteinExistence type="predicted"/>
<gene>
    <name evidence="2" type="ORF">A2Y67_01445</name>
</gene>
<feature type="signal peptide" evidence="1">
    <location>
        <begin position="1"/>
        <end position="22"/>
    </location>
</feature>